<feature type="domain" description="Xylose isomerase-like TIM barrel" evidence="4">
    <location>
        <begin position="53"/>
        <end position="274"/>
    </location>
</feature>
<evidence type="ECO:0000256" key="3">
    <source>
        <dbReference type="PIRSR" id="PIRSR006241-50"/>
    </source>
</evidence>
<evidence type="ECO:0000313" key="5">
    <source>
        <dbReference type="EMBL" id="GGG64943.1"/>
    </source>
</evidence>
<evidence type="ECO:0000256" key="2">
    <source>
        <dbReference type="PIRNR" id="PIRNR006241"/>
    </source>
</evidence>
<keyword evidence="6" id="KW-1185">Reference proteome</keyword>
<comment type="similarity">
    <text evidence="2">Belongs to the hyi family.</text>
</comment>
<feature type="active site" description="Proton donor/acceptor" evidence="3">
    <location>
        <position position="170"/>
    </location>
</feature>
<gene>
    <name evidence="5" type="ORF">GCM10011585_03200</name>
</gene>
<proteinExistence type="inferred from homology"/>
<dbReference type="Gene3D" id="3.20.20.150">
    <property type="entry name" value="Divalent-metal-dependent TIM barrel enzymes"/>
    <property type="match status" value="1"/>
</dbReference>
<dbReference type="PANTHER" id="PTHR43489">
    <property type="entry name" value="ISOMERASE"/>
    <property type="match status" value="1"/>
</dbReference>
<dbReference type="AlphaFoldDB" id="A0A917LXV2"/>
<dbReference type="RefSeq" id="WP_188552409.1">
    <property type="nucleotide sequence ID" value="NZ_BMGT01000001.1"/>
</dbReference>
<dbReference type="SUPFAM" id="SSF51658">
    <property type="entry name" value="Xylose isomerase-like"/>
    <property type="match status" value="1"/>
</dbReference>
<dbReference type="InterPro" id="IPR036237">
    <property type="entry name" value="Xyl_isomerase-like_sf"/>
</dbReference>
<comment type="caution">
    <text evidence="5">The sequence shown here is derived from an EMBL/GenBank/DDBJ whole genome shotgun (WGS) entry which is preliminary data.</text>
</comment>
<keyword evidence="1 2" id="KW-0413">Isomerase</keyword>
<protein>
    <submittedName>
        <fullName evidence="5">Hydroxypyruvate isomerase</fullName>
    </submittedName>
</protein>
<dbReference type="InterPro" id="IPR026040">
    <property type="entry name" value="HyI-like"/>
</dbReference>
<dbReference type="PIRSF" id="PIRSF006241">
    <property type="entry name" value="HyI"/>
    <property type="match status" value="1"/>
</dbReference>
<sequence>MNRRQFSQLIAAAGVAQALPRSQAQAPASSHGFRFSVQLWTIEKQAPFDRCLEIVSAAGYEGVELIGEFRKWSVDETRRIMAKMRSLNLHFDMISGVKAGFADPNGAENFLADLKAQFEFAKALQSPQINLKSGPRIDGLSSEAQHTASVENLKRVADLAAVNNIQIVLEPIDPIENPTMYMKSVSQGFAIVRDVASPHVKVLYDFYHEQRAAGNLIEKLEQNFDLVGLVHIADVPNRNQPGTGEIDYANIYKKLAQLKYDKFIAMEFFPAGDPLTILKAARLQALHEQALVNHI</sequence>
<dbReference type="InterPro" id="IPR013022">
    <property type="entry name" value="Xyl_isomerase-like_TIM-brl"/>
</dbReference>
<dbReference type="EMBL" id="BMGT01000001">
    <property type="protein sequence ID" value="GGG64943.1"/>
    <property type="molecule type" value="Genomic_DNA"/>
</dbReference>
<evidence type="ECO:0000259" key="4">
    <source>
        <dbReference type="Pfam" id="PF01261"/>
    </source>
</evidence>
<evidence type="ECO:0000256" key="1">
    <source>
        <dbReference type="ARBA" id="ARBA00023235"/>
    </source>
</evidence>
<name>A0A917LXV2_9BACT</name>
<dbReference type="Proteomes" id="UP000647241">
    <property type="component" value="Unassembled WGS sequence"/>
</dbReference>
<reference evidence="5" key="1">
    <citation type="journal article" date="2014" name="Int. J. Syst. Evol. Microbiol.">
        <title>Complete genome sequence of Corynebacterium casei LMG S-19264T (=DSM 44701T), isolated from a smear-ripened cheese.</title>
        <authorList>
            <consortium name="US DOE Joint Genome Institute (JGI-PGF)"/>
            <person name="Walter F."/>
            <person name="Albersmeier A."/>
            <person name="Kalinowski J."/>
            <person name="Ruckert C."/>
        </authorList>
    </citation>
    <scope>NUCLEOTIDE SEQUENCE</scope>
    <source>
        <strain evidence="5">CGMCC 1.12997</strain>
    </source>
</reference>
<dbReference type="InterPro" id="IPR050417">
    <property type="entry name" value="Sugar_Epim/Isomerase"/>
</dbReference>
<organism evidence="5 6">
    <name type="scientific">Edaphobacter dinghuensis</name>
    <dbReference type="NCBI Taxonomy" id="1560005"/>
    <lineage>
        <taxon>Bacteria</taxon>
        <taxon>Pseudomonadati</taxon>
        <taxon>Acidobacteriota</taxon>
        <taxon>Terriglobia</taxon>
        <taxon>Terriglobales</taxon>
        <taxon>Acidobacteriaceae</taxon>
        <taxon>Edaphobacter</taxon>
    </lineage>
</organism>
<dbReference type="Pfam" id="PF01261">
    <property type="entry name" value="AP_endonuc_2"/>
    <property type="match status" value="1"/>
</dbReference>
<feature type="active site" description="Proton donor/acceptor" evidence="3">
    <location>
        <position position="267"/>
    </location>
</feature>
<evidence type="ECO:0000313" key="6">
    <source>
        <dbReference type="Proteomes" id="UP000647241"/>
    </source>
</evidence>
<accession>A0A917LXV2</accession>
<dbReference type="GO" id="GO:0016853">
    <property type="term" value="F:isomerase activity"/>
    <property type="evidence" value="ECO:0007669"/>
    <property type="project" value="UniProtKB-KW"/>
</dbReference>
<reference evidence="5" key="2">
    <citation type="submission" date="2020-09" db="EMBL/GenBank/DDBJ databases">
        <authorList>
            <person name="Sun Q."/>
            <person name="Zhou Y."/>
        </authorList>
    </citation>
    <scope>NUCLEOTIDE SEQUENCE</scope>
    <source>
        <strain evidence="5">CGMCC 1.12997</strain>
    </source>
</reference>